<reference evidence="1" key="1">
    <citation type="submission" date="2023-01" db="EMBL/GenBank/DDBJ databases">
        <title>Human gut microbiome strain richness.</title>
        <authorList>
            <person name="Chen-Liaw A."/>
        </authorList>
    </citation>
    <scope>NUCLEOTIDE SEQUENCE</scope>
    <source>
        <strain evidence="1">D8_m1001271B151109d0_201107</strain>
    </source>
</reference>
<evidence type="ECO:0000313" key="2">
    <source>
        <dbReference type="Proteomes" id="UP001212981"/>
    </source>
</evidence>
<dbReference type="Proteomes" id="UP001212981">
    <property type="component" value="Unassembled WGS sequence"/>
</dbReference>
<name>A0AAW6CTZ3_9FIRM</name>
<protein>
    <submittedName>
        <fullName evidence="1">Uncharacterized protein</fullName>
    </submittedName>
</protein>
<sequence>MKERKWIFGHAERWKCDAMLYVRFTKKHSVLMQMDNVPISVPFVIHETVRYLKQQDYAGHLRKVFLEG</sequence>
<proteinExistence type="predicted"/>
<organism evidence="1 2">
    <name type="scientific">Faecalicoccus pleomorphus</name>
    <dbReference type="NCBI Taxonomy" id="1323"/>
    <lineage>
        <taxon>Bacteria</taxon>
        <taxon>Bacillati</taxon>
        <taxon>Bacillota</taxon>
        <taxon>Erysipelotrichia</taxon>
        <taxon>Erysipelotrichales</taxon>
        <taxon>Erysipelotrichaceae</taxon>
        <taxon>Faecalicoccus</taxon>
    </lineage>
</organism>
<accession>A0AAW6CTZ3</accession>
<dbReference type="RefSeq" id="WP_181965693.1">
    <property type="nucleotide sequence ID" value="NZ_JAQLXO010000025.1"/>
</dbReference>
<dbReference type="AlphaFoldDB" id="A0AAW6CTZ3"/>
<gene>
    <name evidence="1" type="ORF">PND82_10250</name>
</gene>
<dbReference type="EMBL" id="JAQLXO010000025">
    <property type="protein sequence ID" value="MDB7983197.1"/>
    <property type="molecule type" value="Genomic_DNA"/>
</dbReference>
<evidence type="ECO:0000313" key="1">
    <source>
        <dbReference type="EMBL" id="MDB7983197.1"/>
    </source>
</evidence>
<comment type="caution">
    <text evidence="1">The sequence shown here is derived from an EMBL/GenBank/DDBJ whole genome shotgun (WGS) entry which is preliminary data.</text>
</comment>